<dbReference type="Proteomes" id="UP001180020">
    <property type="component" value="Unassembled WGS sequence"/>
</dbReference>
<dbReference type="EMBL" id="JAUJYO010000015">
    <property type="protein sequence ID" value="KAK1297703.1"/>
    <property type="molecule type" value="Genomic_DNA"/>
</dbReference>
<comment type="caution">
    <text evidence="2">The sequence shown here is derived from an EMBL/GenBank/DDBJ whole genome shotgun (WGS) entry which is preliminary data.</text>
</comment>
<organism evidence="2 3">
    <name type="scientific">Acorus calamus</name>
    <name type="common">Sweet flag</name>
    <dbReference type="NCBI Taxonomy" id="4465"/>
    <lineage>
        <taxon>Eukaryota</taxon>
        <taxon>Viridiplantae</taxon>
        <taxon>Streptophyta</taxon>
        <taxon>Embryophyta</taxon>
        <taxon>Tracheophyta</taxon>
        <taxon>Spermatophyta</taxon>
        <taxon>Magnoliopsida</taxon>
        <taxon>Liliopsida</taxon>
        <taxon>Acoraceae</taxon>
        <taxon>Acorus</taxon>
    </lineage>
</organism>
<gene>
    <name evidence="2" type="ORF">QJS10_CPB15g00761</name>
</gene>
<evidence type="ECO:0000313" key="3">
    <source>
        <dbReference type="Proteomes" id="UP001180020"/>
    </source>
</evidence>
<protein>
    <submittedName>
        <fullName evidence="2">Uncharacterized protein</fullName>
    </submittedName>
</protein>
<reference evidence="2" key="2">
    <citation type="submission" date="2023-06" db="EMBL/GenBank/DDBJ databases">
        <authorList>
            <person name="Ma L."/>
            <person name="Liu K.-W."/>
            <person name="Li Z."/>
            <person name="Hsiao Y.-Y."/>
            <person name="Qi Y."/>
            <person name="Fu T."/>
            <person name="Tang G."/>
            <person name="Zhang D."/>
            <person name="Sun W.-H."/>
            <person name="Liu D.-K."/>
            <person name="Li Y."/>
            <person name="Chen G.-Z."/>
            <person name="Liu X.-D."/>
            <person name="Liao X.-Y."/>
            <person name="Jiang Y.-T."/>
            <person name="Yu X."/>
            <person name="Hao Y."/>
            <person name="Huang J."/>
            <person name="Zhao X.-W."/>
            <person name="Ke S."/>
            <person name="Chen Y.-Y."/>
            <person name="Wu W.-L."/>
            <person name="Hsu J.-L."/>
            <person name="Lin Y.-F."/>
            <person name="Huang M.-D."/>
            <person name="Li C.-Y."/>
            <person name="Huang L."/>
            <person name="Wang Z.-W."/>
            <person name="Zhao X."/>
            <person name="Zhong W.-Y."/>
            <person name="Peng D.-H."/>
            <person name="Ahmad S."/>
            <person name="Lan S."/>
            <person name="Zhang J.-S."/>
            <person name="Tsai W.-C."/>
            <person name="Van De Peer Y."/>
            <person name="Liu Z.-J."/>
        </authorList>
    </citation>
    <scope>NUCLEOTIDE SEQUENCE</scope>
    <source>
        <strain evidence="2">CP</strain>
        <tissue evidence="2">Leaves</tissue>
    </source>
</reference>
<feature type="region of interest" description="Disordered" evidence="1">
    <location>
        <begin position="33"/>
        <end position="71"/>
    </location>
</feature>
<keyword evidence="3" id="KW-1185">Reference proteome</keyword>
<proteinExistence type="predicted"/>
<evidence type="ECO:0000313" key="2">
    <source>
        <dbReference type="EMBL" id="KAK1297703.1"/>
    </source>
</evidence>
<name>A0AAV9D928_ACOCL</name>
<accession>A0AAV9D928</accession>
<dbReference type="AlphaFoldDB" id="A0AAV9D928"/>
<evidence type="ECO:0000256" key="1">
    <source>
        <dbReference type="SAM" id="MobiDB-lite"/>
    </source>
</evidence>
<reference evidence="2" key="1">
    <citation type="journal article" date="2023" name="Nat. Commun.">
        <title>Diploid and tetraploid genomes of Acorus and the evolution of monocots.</title>
        <authorList>
            <person name="Ma L."/>
            <person name="Liu K.W."/>
            <person name="Li Z."/>
            <person name="Hsiao Y.Y."/>
            <person name="Qi Y."/>
            <person name="Fu T."/>
            <person name="Tang G.D."/>
            <person name="Zhang D."/>
            <person name="Sun W.H."/>
            <person name="Liu D.K."/>
            <person name="Li Y."/>
            <person name="Chen G.Z."/>
            <person name="Liu X.D."/>
            <person name="Liao X.Y."/>
            <person name="Jiang Y.T."/>
            <person name="Yu X."/>
            <person name="Hao Y."/>
            <person name="Huang J."/>
            <person name="Zhao X.W."/>
            <person name="Ke S."/>
            <person name="Chen Y.Y."/>
            <person name="Wu W.L."/>
            <person name="Hsu J.L."/>
            <person name="Lin Y.F."/>
            <person name="Huang M.D."/>
            <person name="Li C.Y."/>
            <person name="Huang L."/>
            <person name="Wang Z.W."/>
            <person name="Zhao X."/>
            <person name="Zhong W.Y."/>
            <person name="Peng D.H."/>
            <person name="Ahmad S."/>
            <person name="Lan S."/>
            <person name="Zhang J.S."/>
            <person name="Tsai W.C."/>
            <person name="Van de Peer Y."/>
            <person name="Liu Z.J."/>
        </authorList>
    </citation>
    <scope>NUCLEOTIDE SEQUENCE</scope>
    <source>
        <strain evidence="2">CP</strain>
    </source>
</reference>
<sequence>MIIRIKKQPRNRITSKKIGSPFMEQVKKKIGDGVKGDEVNGGRQCRRRLSERRQCQGSQYPTPSLGGPQEDKLTWKANGIVNTTCQCEEVTNKIIPLRGHP</sequence>